<dbReference type="Proteomes" id="UP000193922">
    <property type="component" value="Unassembled WGS sequence"/>
</dbReference>
<dbReference type="EMBL" id="MCFD01000005">
    <property type="protein sequence ID" value="ORX70708.1"/>
    <property type="molecule type" value="Genomic_DNA"/>
</dbReference>
<evidence type="ECO:0000256" key="1">
    <source>
        <dbReference type="SAM" id="MobiDB-lite"/>
    </source>
</evidence>
<comment type="caution">
    <text evidence="2">The sequence shown here is derived from an EMBL/GenBank/DDBJ whole genome shotgun (WGS) entry which is preliminary data.</text>
</comment>
<name>A0A1Y1WBK6_9FUNG</name>
<sequence>MTTFQQLPARVVDLIIRFHYEYENTKRNRKVVERVDDFGRLASVCKSMRKAALPYYHRTLVFQYTRETPYKDEEAEEGVPPPPPPEDERESTEPPWKTNIKQIAVECRMDAITELIIVSHYDYMMPLEIIDALKQMNFHMFKWNNIDTLRVYQGQDMQEEYEPSEWVTEDSLSKLGEYLATNLPAVKVLDSIDTQGGRLDLLHTMSAFLKLTINQLTRFRTCNGNNPVFGVRDLPPQITHLDITRRFTVEALMLPRMFAPSLKVLHLQMLPLTYIWDHFYTNDRNSQELEFTSLESFVVSFYRPREAIIETEEMGFELDAARRNRQRAMEVDPAYTELKPSRKRPTFPVLRRLWVLVYTDHKVGEFLDDFPSAQIQDLRLNGSLNTFKSLNLHRYTSLQRLEMIYDAGDRLREFPHVKRLWSRVFSIGPQLQYLKLYQMSAKVVAFPGTSTCTGLRKLQIGSAMNISVTQSLLNCLPRLEFLDLHSLIIDDDWKMTEKELLMRAVEVAKQPASRLGCTSLLRISIQFQDCRPMLYESALAITLLVLKISSLEVLDPKVFSLVEYLENIRKKVMMLAIHDHLDTYRHLVFYHPRTV</sequence>
<reference evidence="2 3" key="1">
    <citation type="submission" date="2016-07" db="EMBL/GenBank/DDBJ databases">
        <title>Pervasive Adenine N6-methylation of Active Genes in Fungi.</title>
        <authorList>
            <consortium name="DOE Joint Genome Institute"/>
            <person name="Mondo S.J."/>
            <person name="Dannebaum R.O."/>
            <person name="Kuo R.C."/>
            <person name="Labutti K."/>
            <person name="Haridas S."/>
            <person name="Kuo A."/>
            <person name="Salamov A."/>
            <person name="Ahrendt S.R."/>
            <person name="Lipzen A."/>
            <person name="Sullivan W."/>
            <person name="Andreopoulos W.B."/>
            <person name="Clum A."/>
            <person name="Lindquist E."/>
            <person name="Daum C."/>
            <person name="Ramamoorthy G.K."/>
            <person name="Gryganskyi A."/>
            <person name="Culley D."/>
            <person name="Magnuson J.K."/>
            <person name="James T.Y."/>
            <person name="O'Malley M.A."/>
            <person name="Stajich J.E."/>
            <person name="Spatafora J.W."/>
            <person name="Visel A."/>
            <person name="Grigoriev I.V."/>
        </authorList>
    </citation>
    <scope>NUCLEOTIDE SEQUENCE [LARGE SCALE GENOMIC DNA]</scope>
    <source>
        <strain evidence="2 3">ATCC 12442</strain>
    </source>
</reference>
<evidence type="ECO:0000313" key="2">
    <source>
        <dbReference type="EMBL" id="ORX70708.1"/>
    </source>
</evidence>
<dbReference type="SUPFAM" id="SSF52047">
    <property type="entry name" value="RNI-like"/>
    <property type="match status" value="1"/>
</dbReference>
<dbReference type="Gene3D" id="3.80.10.10">
    <property type="entry name" value="Ribonuclease Inhibitor"/>
    <property type="match status" value="1"/>
</dbReference>
<evidence type="ECO:0000313" key="3">
    <source>
        <dbReference type="Proteomes" id="UP000193922"/>
    </source>
</evidence>
<dbReference type="InterPro" id="IPR032675">
    <property type="entry name" value="LRR_dom_sf"/>
</dbReference>
<dbReference type="OrthoDB" id="5540870at2759"/>
<proteinExistence type="predicted"/>
<keyword evidence="3" id="KW-1185">Reference proteome</keyword>
<feature type="region of interest" description="Disordered" evidence="1">
    <location>
        <begin position="70"/>
        <end position="97"/>
    </location>
</feature>
<evidence type="ECO:0008006" key="4">
    <source>
        <dbReference type="Google" id="ProtNLM"/>
    </source>
</evidence>
<protein>
    <recommendedName>
        <fullName evidence="4">F-box domain-containing protein</fullName>
    </recommendedName>
</protein>
<dbReference type="AlphaFoldDB" id="A0A1Y1WBK6"/>
<dbReference type="RefSeq" id="XP_040744287.1">
    <property type="nucleotide sequence ID" value="XM_040887276.1"/>
</dbReference>
<gene>
    <name evidence="2" type="ORF">DL89DRAFT_266872</name>
</gene>
<organism evidence="2 3">
    <name type="scientific">Linderina pennispora</name>
    <dbReference type="NCBI Taxonomy" id="61395"/>
    <lineage>
        <taxon>Eukaryota</taxon>
        <taxon>Fungi</taxon>
        <taxon>Fungi incertae sedis</taxon>
        <taxon>Zoopagomycota</taxon>
        <taxon>Kickxellomycotina</taxon>
        <taxon>Kickxellomycetes</taxon>
        <taxon>Kickxellales</taxon>
        <taxon>Kickxellaceae</taxon>
        <taxon>Linderina</taxon>
    </lineage>
</organism>
<accession>A0A1Y1WBK6</accession>
<dbReference type="GeneID" id="63803924"/>